<name>A0AAW7Z9M2_9FIRM</name>
<dbReference type="RefSeq" id="WP_304540392.1">
    <property type="nucleotide sequence ID" value="NZ_JARPTC010000001.1"/>
</dbReference>
<reference evidence="1" key="2">
    <citation type="submission" date="2023-03" db="EMBL/GenBank/DDBJ databases">
        <authorList>
            <person name="Zhang Z."/>
        </authorList>
    </citation>
    <scope>NUCLEOTIDE SEQUENCE</scope>
    <source>
        <strain evidence="1">DSA</strain>
    </source>
</reference>
<keyword evidence="2" id="KW-1185">Reference proteome</keyword>
<accession>A0AAW7Z9M2</accession>
<dbReference type="EMBL" id="JARPTC010000001">
    <property type="protein sequence ID" value="MDO7785781.1"/>
    <property type="molecule type" value="Genomic_DNA"/>
</dbReference>
<protein>
    <submittedName>
        <fullName evidence="1">Uncharacterized protein</fullName>
    </submittedName>
</protein>
<comment type="caution">
    <text evidence="1">The sequence shown here is derived from an EMBL/GenBank/DDBJ whole genome shotgun (WGS) entry which is preliminary data.</text>
</comment>
<reference evidence="1" key="1">
    <citation type="journal article" date="2023" name="J. Hazard. Mater.">
        <title>Anaerobic biodegradation of pyrene and benzo[a]pyrene by a new sulfate-reducing Desulforamulus aquiferis strain DSA.</title>
        <authorList>
            <person name="Zhang Z."/>
            <person name="Sun J."/>
            <person name="Gong X."/>
            <person name="Wang C."/>
            <person name="Wang H."/>
        </authorList>
    </citation>
    <scope>NUCLEOTIDE SEQUENCE</scope>
    <source>
        <strain evidence="1">DSA</strain>
    </source>
</reference>
<gene>
    <name evidence="1" type="ORF">P6N53_00850</name>
</gene>
<evidence type="ECO:0000313" key="1">
    <source>
        <dbReference type="EMBL" id="MDO7785781.1"/>
    </source>
</evidence>
<evidence type="ECO:0000313" key="2">
    <source>
        <dbReference type="Proteomes" id="UP001172911"/>
    </source>
</evidence>
<sequence length="98" mass="11156">MADKDSLNQSISEDREAYILEVLSRKIAELKDVASKNPRDEQQHHHGTDFQRGMSAGFISGIGFATRILDTEGSTYAKVLTLLEEYNIWAQEFNRSHK</sequence>
<dbReference type="AlphaFoldDB" id="A0AAW7Z9M2"/>
<proteinExistence type="predicted"/>
<organism evidence="1 2">
    <name type="scientific">Desulforamulus aquiferis</name>
    <dbReference type="NCBI Taxonomy" id="1397668"/>
    <lineage>
        <taxon>Bacteria</taxon>
        <taxon>Bacillati</taxon>
        <taxon>Bacillota</taxon>
        <taxon>Clostridia</taxon>
        <taxon>Eubacteriales</taxon>
        <taxon>Peptococcaceae</taxon>
        <taxon>Desulforamulus</taxon>
    </lineage>
</organism>
<dbReference type="Proteomes" id="UP001172911">
    <property type="component" value="Unassembled WGS sequence"/>
</dbReference>